<dbReference type="GO" id="GO:0043813">
    <property type="term" value="F:phosphatidylinositol-3,5-bisphosphate 5-phosphatase activity"/>
    <property type="evidence" value="ECO:0007669"/>
    <property type="project" value="TreeGrafter"/>
</dbReference>
<name>A0A3N4IQF6_ASCIM</name>
<dbReference type="EC" id="3.1.3.36" evidence="4"/>
<evidence type="ECO:0000259" key="10">
    <source>
        <dbReference type="SMART" id="SM00128"/>
    </source>
</evidence>
<dbReference type="GO" id="GO:0016020">
    <property type="term" value="C:membrane"/>
    <property type="evidence" value="ECO:0007669"/>
    <property type="project" value="TreeGrafter"/>
</dbReference>
<protein>
    <recommendedName>
        <fullName evidence="4">phosphoinositide 5-phosphatase</fullName>
        <ecNumber evidence="4">3.1.3.36</ecNumber>
    </recommendedName>
</protein>
<dbReference type="GO" id="GO:0004439">
    <property type="term" value="F:phosphatidylinositol-4,5-bisphosphate 5-phosphatase activity"/>
    <property type="evidence" value="ECO:0007669"/>
    <property type="project" value="UniProtKB-EC"/>
</dbReference>
<dbReference type="InterPro" id="IPR036691">
    <property type="entry name" value="Endo/exonu/phosph_ase_sf"/>
</dbReference>
<feature type="compositionally biased region" description="Low complexity" evidence="9">
    <location>
        <begin position="564"/>
        <end position="582"/>
    </location>
</feature>
<dbReference type="PANTHER" id="PTHR11200:SF257">
    <property type="entry name" value="PHOSPHOINOSITIDE 5-PHOSPHATASE"/>
    <property type="match status" value="1"/>
</dbReference>
<evidence type="ECO:0000256" key="4">
    <source>
        <dbReference type="ARBA" id="ARBA00013044"/>
    </source>
</evidence>
<evidence type="ECO:0000256" key="9">
    <source>
        <dbReference type="SAM" id="MobiDB-lite"/>
    </source>
</evidence>
<keyword evidence="5" id="KW-0813">Transport</keyword>
<dbReference type="InterPro" id="IPR046985">
    <property type="entry name" value="IP5"/>
</dbReference>
<evidence type="ECO:0000256" key="3">
    <source>
        <dbReference type="ARBA" id="ARBA00009678"/>
    </source>
</evidence>
<keyword evidence="8" id="KW-0653">Protein transport</keyword>
<evidence type="ECO:0000256" key="2">
    <source>
        <dbReference type="ARBA" id="ARBA00008943"/>
    </source>
</evidence>
<proteinExistence type="inferred from homology"/>
<comment type="similarity">
    <text evidence="2">Belongs to the synaptojanin family.</text>
</comment>
<sequence>MSENFKWLVSSVVERGRKEFPVVADMVMNKVMGPEYAAQNAPYPRIIDPFTAEMRRRAPEYSIPRSEPITIHVATMNMNGRTDGLKQDLKAWICPPSANGKQPDIVAVGLQEMVELSPQQVMSTDPSRRRAWEFALLRTLNDDAVRKGGQQYVMLKAGQLVGAALFIYVKEQLMETVKTVQSCTVKTGLFGIAGNKGAVAIRIEVGGTRLCFITAHLAAGHPNFEERNRDYNTITSTLVFSNGDMIEDHDGVIWFGDFNYRIDLPNETVRYSVARGDLQTLLSADQLIRQRQAGRTFSGFRESAITFNPTYRYDLYTDDYDTSEKMRIPAWTDRILSKGDIFKQLVYTSVQDISFSDHKPIYAVFECKVCDIDPEKRSNVARDITANTHYDYYDPEPEFTSPYQRRVPPPPQFDTYDRYSPPSRAATIDFLPDSNAVPVTRNAPPVAPPPRRGVPPTFTPGLDASSLRNTGTASKGVMVLGGDKVTYEPSNIHHSTATPPPNPEIFPQRRARPPPGPIRRSSVTSLHSNHHQHSTPTRRAPVPLPPIPLNSTKATPTPPPPRRQPSVSSAASSPLPARPSKPQHLKAPPSPGIKVVRRQASLSGSIKSTRSEGRGTSPKLPMVPKKPQALLAKPVLDSPSNTGKGSPSPTKDDETTLLDGPAEVGSWEVLLPTK</sequence>
<dbReference type="Pfam" id="PF22669">
    <property type="entry name" value="Exo_endo_phos2"/>
    <property type="match status" value="1"/>
</dbReference>
<feature type="region of interest" description="Disordered" evidence="9">
    <location>
        <begin position="435"/>
        <end position="674"/>
    </location>
</feature>
<keyword evidence="6" id="KW-0963">Cytoplasm</keyword>
<dbReference type="EMBL" id="ML119645">
    <property type="protein sequence ID" value="RPA88169.1"/>
    <property type="molecule type" value="Genomic_DNA"/>
</dbReference>
<dbReference type="GO" id="GO:0005737">
    <property type="term" value="C:cytoplasm"/>
    <property type="evidence" value="ECO:0007669"/>
    <property type="project" value="UniProtKB-SubCell"/>
</dbReference>
<gene>
    <name evidence="11" type="ORF">BJ508DRAFT_410043</name>
</gene>
<dbReference type="InterPro" id="IPR000300">
    <property type="entry name" value="IPPc"/>
</dbReference>
<evidence type="ECO:0000256" key="8">
    <source>
        <dbReference type="ARBA" id="ARBA00022927"/>
    </source>
</evidence>
<dbReference type="FunFam" id="3.60.10.10:FF:000029">
    <property type="entry name" value="Inositol polyphosphate 5-phosphatase"/>
    <property type="match status" value="1"/>
</dbReference>
<dbReference type="Proteomes" id="UP000275078">
    <property type="component" value="Unassembled WGS sequence"/>
</dbReference>
<comment type="similarity">
    <text evidence="3">In the central section; belongs to the inositol 1,4,5-trisphosphate 5-phosphatase family.</text>
</comment>
<dbReference type="OrthoDB" id="405996at2759"/>
<dbReference type="AlphaFoldDB" id="A0A3N4IQF6"/>
<feature type="domain" description="Inositol polyphosphate-related phosphatase" evidence="10">
    <location>
        <begin position="67"/>
        <end position="373"/>
    </location>
</feature>
<organism evidence="11 12">
    <name type="scientific">Ascobolus immersus RN42</name>
    <dbReference type="NCBI Taxonomy" id="1160509"/>
    <lineage>
        <taxon>Eukaryota</taxon>
        <taxon>Fungi</taxon>
        <taxon>Dikarya</taxon>
        <taxon>Ascomycota</taxon>
        <taxon>Pezizomycotina</taxon>
        <taxon>Pezizomycetes</taxon>
        <taxon>Pezizales</taxon>
        <taxon>Ascobolaceae</taxon>
        <taxon>Ascobolus</taxon>
    </lineage>
</organism>
<feature type="compositionally biased region" description="Polar residues" evidence="9">
    <location>
        <begin position="488"/>
        <end position="497"/>
    </location>
</feature>
<evidence type="ECO:0000313" key="11">
    <source>
        <dbReference type="EMBL" id="RPA88169.1"/>
    </source>
</evidence>
<keyword evidence="7" id="KW-0378">Hydrolase</keyword>
<dbReference type="GO" id="GO:0046856">
    <property type="term" value="P:phosphatidylinositol dephosphorylation"/>
    <property type="evidence" value="ECO:0007669"/>
    <property type="project" value="InterPro"/>
</dbReference>
<reference evidence="11 12" key="1">
    <citation type="journal article" date="2018" name="Nat. Ecol. Evol.">
        <title>Pezizomycetes genomes reveal the molecular basis of ectomycorrhizal truffle lifestyle.</title>
        <authorList>
            <person name="Murat C."/>
            <person name="Payen T."/>
            <person name="Noel B."/>
            <person name="Kuo A."/>
            <person name="Morin E."/>
            <person name="Chen J."/>
            <person name="Kohler A."/>
            <person name="Krizsan K."/>
            <person name="Balestrini R."/>
            <person name="Da Silva C."/>
            <person name="Montanini B."/>
            <person name="Hainaut M."/>
            <person name="Levati E."/>
            <person name="Barry K.W."/>
            <person name="Belfiori B."/>
            <person name="Cichocki N."/>
            <person name="Clum A."/>
            <person name="Dockter R.B."/>
            <person name="Fauchery L."/>
            <person name="Guy J."/>
            <person name="Iotti M."/>
            <person name="Le Tacon F."/>
            <person name="Lindquist E.A."/>
            <person name="Lipzen A."/>
            <person name="Malagnac F."/>
            <person name="Mello A."/>
            <person name="Molinier V."/>
            <person name="Miyauchi S."/>
            <person name="Poulain J."/>
            <person name="Riccioni C."/>
            <person name="Rubini A."/>
            <person name="Sitrit Y."/>
            <person name="Splivallo R."/>
            <person name="Traeger S."/>
            <person name="Wang M."/>
            <person name="Zifcakova L."/>
            <person name="Wipf D."/>
            <person name="Zambonelli A."/>
            <person name="Paolocci F."/>
            <person name="Nowrousian M."/>
            <person name="Ottonello S."/>
            <person name="Baldrian P."/>
            <person name="Spatafora J.W."/>
            <person name="Henrissat B."/>
            <person name="Nagy L.G."/>
            <person name="Aury J.M."/>
            <person name="Wincker P."/>
            <person name="Grigoriev I.V."/>
            <person name="Bonfante P."/>
            <person name="Martin F.M."/>
        </authorList>
    </citation>
    <scope>NUCLEOTIDE SEQUENCE [LARGE SCALE GENOMIC DNA]</scope>
    <source>
        <strain evidence="11 12">RN42</strain>
    </source>
</reference>
<evidence type="ECO:0000256" key="5">
    <source>
        <dbReference type="ARBA" id="ARBA00022448"/>
    </source>
</evidence>
<keyword evidence="12" id="KW-1185">Reference proteome</keyword>
<comment type="subcellular location">
    <subcellularLocation>
        <location evidence="1">Cytoplasm</location>
    </subcellularLocation>
</comment>
<accession>A0A3N4IQF6</accession>
<evidence type="ECO:0000256" key="1">
    <source>
        <dbReference type="ARBA" id="ARBA00004496"/>
    </source>
</evidence>
<dbReference type="GO" id="GO:0015031">
    <property type="term" value="P:protein transport"/>
    <property type="evidence" value="ECO:0007669"/>
    <property type="project" value="UniProtKB-KW"/>
</dbReference>
<evidence type="ECO:0000256" key="7">
    <source>
        <dbReference type="ARBA" id="ARBA00022801"/>
    </source>
</evidence>
<dbReference type="PRINTS" id="PR01217">
    <property type="entry name" value="PRICHEXTENSN"/>
</dbReference>
<evidence type="ECO:0000256" key="6">
    <source>
        <dbReference type="ARBA" id="ARBA00022490"/>
    </source>
</evidence>
<dbReference type="SMART" id="SM00128">
    <property type="entry name" value="IPPc"/>
    <property type="match status" value="1"/>
</dbReference>
<evidence type="ECO:0000313" key="12">
    <source>
        <dbReference type="Proteomes" id="UP000275078"/>
    </source>
</evidence>
<dbReference type="PANTHER" id="PTHR11200">
    <property type="entry name" value="INOSITOL 5-PHOSPHATASE"/>
    <property type="match status" value="1"/>
</dbReference>
<dbReference type="Gene3D" id="3.60.10.10">
    <property type="entry name" value="Endonuclease/exonuclease/phosphatase"/>
    <property type="match status" value="1"/>
</dbReference>
<dbReference type="SUPFAM" id="SSF56219">
    <property type="entry name" value="DNase I-like"/>
    <property type="match status" value="1"/>
</dbReference>
<feature type="compositionally biased region" description="Polar residues" evidence="9">
    <location>
        <begin position="638"/>
        <end position="649"/>
    </location>
</feature>
<dbReference type="STRING" id="1160509.A0A3N4IQF6"/>